<sequence length="458" mass="52626">MDKAKINNEIILMRKDVGQVRGQLIKKLTRDSLKLRQKKGTEAQRLKNLRKAKRMIAEILEIKKIKKDEITKLVLKNTLALNEVLGDSNSKPLTRIIARIGNHKSFSTKISEFKSKYPNYMNFLGPGRKLRAKLERKGLSTMEINSSEDPGAIVENDKSKEMERTVADEESDDSVESGDDSNGNDSKCLENNDIGNADSENESVMASDCENNDINEEAVENRVDESERETSLAEKSMKIMDNTEKLKDSKPEVTKKPTDVLKAVTKQAIVKRLEDLLLEADDNSKLDDNLEISTEFVEESIDVKREIDSFFLMEDGETNYLTLASSTNNSVNAKGNSNNNNTSKFHRQRFQQDSNNSFDRKFRNNDYQFNSNKSNTKWKHQNRIPGPYERENRRSRRALKHFNNDYKDDSNSDKRYSKSNFEEKSNNTPLHPSWEAKRKQQDILKQGFQGKKIVFSDT</sequence>
<evidence type="ECO:0000256" key="5">
    <source>
        <dbReference type="SAM" id="MobiDB-lite"/>
    </source>
</evidence>
<dbReference type="GO" id="GO:0005634">
    <property type="term" value="C:nucleus"/>
    <property type="evidence" value="ECO:0007669"/>
    <property type="project" value="TreeGrafter"/>
</dbReference>
<dbReference type="PANTHER" id="PTHR23325:SF1">
    <property type="entry name" value="SERUM RESPONSE FACTOR-BINDING PROTEIN 1"/>
    <property type="match status" value="1"/>
</dbReference>
<feature type="domain" description="Bud22" evidence="6">
    <location>
        <begin position="356"/>
        <end position="455"/>
    </location>
</feature>
<feature type="compositionally biased region" description="Basic and acidic residues" evidence="5">
    <location>
        <begin position="402"/>
        <end position="425"/>
    </location>
</feature>
<proteinExistence type="predicted"/>
<evidence type="ECO:0000313" key="8">
    <source>
        <dbReference type="RefSeq" id="XP_011500120.1"/>
    </source>
</evidence>
<dbReference type="Proteomes" id="UP000695007">
    <property type="component" value="Unplaced"/>
</dbReference>
<evidence type="ECO:0000259" key="6">
    <source>
        <dbReference type="Pfam" id="PF09073"/>
    </source>
</evidence>
<dbReference type="KEGG" id="csol:105363989"/>
<feature type="compositionally biased region" description="Acidic residues" evidence="5">
    <location>
        <begin position="168"/>
        <end position="179"/>
    </location>
</feature>
<dbReference type="GeneID" id="105363989"/>
<dbReference type="PANTHER" id="PTHR23325">
    <property type="entry name" value="SERUM RESPONSE FACTOR-BINDING"/>
    <property type="match status" value="1"/>
</dbReference>
<feature type="compositionally biased region" description="Basic and acidic residues" evidence="5">
    <location>
        <begin position="155"/>
        <end position="167"/>
    </location>
</feature>
<evidence type="ECO:0000256" key="4">
    <source>
        <dbReference type="ARBA" id="ARBA00033254"/>
    </source>
</evidence>
<comment type="function">
    <text evidence="3">May be involved in regulating transcriptional activation of cardiac genes during the aging process. May play a role in biosynthesis and/or processing of SLC2A4 in adipose cells.</text>
</comment>
<keyword evidence="7" id="KW-1185">Reference proteome</keyword>
<feature type="compositionally biased region" description="Basic and acidic residues" evidence="5">
    <location>
        <begin position="219"/>
        <end position="235"/>
    </location>
</feature>
<organism evidence="7 8">
    <name type="scientific">Ceratosolen solmsi marchali</name>
    <dbReference type="NCBI Taxonomy" id="326594"/>
    <lineage>
        <taxon>Eukaryota</taxon>
        <taxon>Metazoa</taxon>
        <taxon>Ecdysozoa</taxon>
        <taxon>Arthropoda</taxon>
        <taxon>Hexapoda</taxon>
        <taxon>Insecta</taxon>
        <taxon>Pterygota</taxon>
        <taxon>Neoptera</taxon>
        <taxon>Endopterygota</taxon>
        <taxon>Hymenoptera</taxon>
        <taxon>Apocrita</taxon>
        <taxon>Proctotrupomorpha</taxon>
        <taxon>Chalcidoidea</taxon>
        <taxon>Agaonidae</taxon>
        <taxon>Agaoninae</taxon>
        <taxon>Ceratosolen</taxon>
    </lineage>
</organism>
<dbReference type="InterPro" id="IPR037393">
    <property type="entry name" value="Bud22/SRFB1"/>
</dbReference>
<feature type="compositionally biased region" description="Polar residues" evidence="5">
    <location>
        <begin position="365"/>
        <end position="375"/>
    </location>
</feature>
<reference evidence="8" key="1">
    <citation type="submission" date="2025-08" db="UniProtKB">
        <authorList>
            <consortium name="RefSeq"/>
        </authorList>
    </citation>
    <scope>IDENTIFICATION</scope>
</reference>
<evidence type="ECO:0000256" key="1">
    <source>
        <dbReference type="ARBA" id="ARBA00013459"/>
    </source>
</evidence>
<keyword evidence="2" id="KW-0175">Coiled coil</keyword>
<dbReference type="GO" id="GO:0030686">
    <property type="term" value="C:90S preribosome"/>
    <property type="evidence" value="ECO:0007669"/>
    <property type="project" value="TreeGrafter"/>
</dbReference>
<dbReference type="InterPro" id="IPR015158">
    <property type="entry name" value="Bud22_dom"/>
</dbReference>
<name>A0AAJ6YL76_9HYME</name>
<gene>
    <name evidence="8" type="primary">LOC105363989</name>
</gene>
<feature type="region of interest" description="Disordered" evidence="5">
    <location>
        <begin position="349"/>
        <end position="440"/>
    </location>
</feature>
<protein>
    <recommendedName>
        <fullName evidence="1">Serum response factor-binding protein 1</fullName>
    </recommendedName>
    <alternativeName>
        <fullName evidence="4">SRF-dependent transcription regulation-associated protein</fullName>
    </alternativeName>
</protein>
<dbReference type="RefSeq" id="XP_011500120.1">
    <property type="nucleotide sequence ID" value="XM_011501818.1"/>
</dbReference>
<dbReference type="GO" id="GO:0030490">
    <property type="term" value="P:maturation of SSU-rRNA"/>
    <property type="evidence" value="ECO:0007669"/>
    <property type="project" value="TreeGrafter"/>
</dbReference>
<accession>A0AAJ6YL76</accession>
<evidence type="ECO:0000313" key="7">
    <source>
        <dbReference type="Proteomes" id="UP000695007"/>
    </source>
</evidence>
<evidence type="ECO:0000256" key="3">
    <source>
        <dbReference type="ARBA" id="ARBA00025646"/>
    </source>
</evidence>
<dbReference type="Pfam" id="PF09073">
    <property type="entry name" value="BUD22"/>
    <property type="match status" value="1"/>
</dbReference>
<feature type="region of interest" description="Disordered" evidence="5">
    <location>
        <begin position="141"/>
        <end position="235"/>
    </location>
</feature>
<evidence type="ECO:0000256" key="2">
    <source>
        <dbReference type="ARBA" id="ARBA00023054"/>
    </source>
</evidence>
<dbReference type="AlphaFoldDB" id="A0AAJ6YL76"/>